<evidence type="ECO:0000256" key="2">
    <source>
        <dbReference type="SAM" id="SignalP"/>
    </source>
</evidence>
<dbReference type="RefSeq" id="WP_180141291.1">
    <property type="nucleotide sequence ID" value="NZ_CAADHO010000004.1"/>
</dbReference>
<sequence length="993" mass="106147">MAFILRFGVLFLMSLAVGACGSSGGSSGTPDPVGSSDEVSLESPVHGATLLNKEFSLAWSPSKTKGESRWGVTVSTEVDGIKQTVMTLSTTAQSYRPLQLSDNTTYTWKVEALNDEGESVAASKEWSFHTFPTRMLPFDGALDRHSSPDGFTAFEGAVYFSAYSPEYGRELWRKQGNAPAEQVADIHAGDKGSLPMELTVCGPCLYFSADDGTHGRALWVMRAGQAPRLAGPEVPAPDGEEEDDEPVPGRVPTYLTAVGEALYFAANGTVEEEVTLWRQGDDASAAEEVTRAEGEGALQNPEFGTAYNGRLYVSAFTSDAGRELWRVEGTTAVLQDINPGDASGSPKEMVVYGSCLYFRATLAGHGSELWVVDGDAGPALLKEIAPGGASGAPGGFAVAGDTLFFAADTMEHGRELWRSDGTGEGTVCVKDILTEPSLGSQPAQLAGANGVLYFKAQTHGEGFELWKSDGTEEGTVLVRDIRPGEAGSGIGPMVPFGGGVIFPAEESAFDKELWFSEGEFNTTFRLRDIRVGEKGSYPEMLKNLDGTLWFRADDGVRGSELWQSDGTEAGTRLTDNLNPYVDPDVDQMVRVGGRAVMVATSGEYGRELFTFNAEGGVEVLADIFPGYGGSDPEGLFVHDDRLYFSARDEENDRSLWVTRGTLDSTERLTDRNGETVAFPRFFAAGPDAVFFLAVKSDEWQLWKTSGTKDNTEAVTDENHDVVVVGPYVEGSDAGLALATAGDRVFFRVGGDLRVRESSGEVVQVPGVENPEGLYPVEGSLLFAAQVAGGSGPSRLWLLAAGQSEAGDPLESPQGVLLAPENYHRTGDLIYFSALPEGQAEHRLIRFSVSDNTVTVPTDAEGGSLTNPDEFCGVGGLLWMIADVSESRGIWQLPAGGLQATPLSSLAPGEITGLAGSLRTVGDALYFLADHPLEGKRCLYKTRGATLGPVLDYYGRPLLNAKQPFVLNDYLFLTAMNQDVGSGNVFQGFWVTSP</sequence>
<keyword evidence="2" id="KW-0732">Signal</keyword>
<evidence type="ECO:0000313" key="3">
    <source>
        <dbReference type="EMBL" id="VFQ45118.1"/>
    </source>
</evidence>
<dbReference type="SUPFAM" id="SSF50998">
    <property type="entry name" value="Quinoprotein alcohol dehydrogenase-like"/>
    <property type="match status" value="1"/>
</dbReference>
<dbReference type="PROSITE" id="PS51257">
    <property type="entry name" value="PROKAR_LIPOPROTEIN"/>
    <property type="match status" value="1"/>
</dbReference>
<dbReference type="EMBL" id="CAADHO010000004">
    <property type="protein sequence ID" value="VFQ45118.1"/>
    <property type="molecule type" value="Genomic_DNA"/>
</dbReference>
<proteinExistence type="predicted"/>
<evidence type="ECO:0000313" key="4">
    <source>
        <dbReference type="Proteomes" id="UP000507962"/>
    </source>
</evidence>
<dbReference type="AlphaFoldDB" id="A0A4V6ILH5"/>
<dbReference type="SUPFAM" id="SSF49265">
    <property type="entry name" value="Fibronectin type III"/>
    <property type="match status" value="1"/>
</dbReference>
<protein>
    <submittedName>
        <fullName evidence="3">Fibronectin type iii</fullName>
    </submittedName>
</protein>
<dbReference type="InterPro" id="IPR036116">
    <property type="entry name" value="FN3_sf"/>
</dbReference>
<feature type="region of interest" description="Disordered" evidence="1">
    <location>
        <begin position="228"/>
        <end position="248"/>
    </location>
</feature>
<reference evidence="3 4" key="1">
    <citation type="submission" date="2019-03" db="EMBL/GenBank/DDBJ databases">
        <authorList>
            <person name="Nijsse B."/>
        </authorList>
    </citation>
    <scope>NUCLEOTIDE SEQUENCE [LARGE SCALE GENOMIC DNA]</scope>
    <source>
        <strain evidence="3">Desulfoluna butyratoxydans MSL71</strain>
    </source>
</reference>
<dbReference type="InterPro" id="IPR013783">
    <property type="entry name" value="Ig-like_fold"/>
</dbReference>
<feature type="signal peptide" evidence="2">
    <location>
        <begin position="1"/>
        <end position="19"/>
    </location>
</feature>
<name>A0A4V6ILH5_9BACT</name>
<keyword evidence="4" id="KW-1185">Reference proteome</keyword>
<dbReference type="SUPFAM" id="SSF63825">
    <property type="entry name" value="YWTD domain"/>
    <property type="match status" value="1"/>
</dbReference>
<dbReference type="InterPro" id="IPR011047">
    <property type="entry name" value="Quinoprotein_ADH-like_sf"/>
</dbReference>
<organism evidence="3 4">
    <name type="scientific">Desulfoluna butyratoxydans</name>
    <dbReference type="NCBI Taxonomy" id="231438"/>
    <lineage>
        <taxon>Bacteria</taxon>
        <taxon>Pseudomonadati</taxon>
        <taxon>Thermodesulfobacteriota</taxon>
        <taxon>Desulfobacteria</taxon>
        <taxon>Desulfobacterales</taxon>
        <taxon>Desulfolunaceae</taxon>
        <taxon>Desulfoluna</taxon>
    </lineage>
</organism>
<dbReference type="Gene3D" id="2.60.40.10">
    <property type="entry name" value="Immunoglobulins"/>
    <property type="match status" value="1"/>
</dbReference>
<feature type="chain" id="PRO_5020475170" evidence="2">
    <location>
        <begin position="20"/>
        <end position="993"/>
    </location>
</feature>
<accession>A0A4V6ILH5</accession>
<evidence type="ECO:0000256" key="1">
    <source>
        <dbReference type="SAM" id="MobiDB-lite"/>
    </source>
</evidence>
<gene>
    <name evidence="3" type="ORF">MSL71_27750</name>
</gene>
<dbReference type="Proteomes" id="UP000507962">
    <property type="component" value="Unassembled WGS sequence"/>
</dbReference>